<accession>A0ABP8IH77</accession>
<gene>
    <name evidence="6" type="ORF">GCM10023185_24170</name>
</gene>
<dbReference type="InterPro" id="IPR006665">
    <property type="entry name" value="OmpA-like"/>
</dbReference>
<dbReference type="Proteomes" id="UP001501153">
    <property type="component" value="Unassembled WGS sequence"/>
</dbReference>
<dbReference type="InterPro" id="IPR006664">
    <property type="entry name" value="OMP_bac"/>
</dbReference>
<dbReference type="PANTHER" id="PTHR30329:SF21">
    <property type="entry name" value="LIPOPROTEIN YIAD-RELATED"/>
    <property type="match status" value="1"/>
</dbReference>
<dbReference type="PRINTS" id="PR01021">
    <property type="entry name" value="OMPADOMAIN"/>
</dbReference>
<dbReference type="CDD" id="cd07185">
    <property type="entry name" value="OmpA_C-like"/>
    <property type="match status" value="1"/>
</dbReference>
<evidence type="ECO:0000256" key="1">
    <source>
        <dbReference type="ARBA" id="ARBA00004442"/>
    </source>
</evidence>
<sequence>MGSIPPQRIRLDQTRILFESGNGDYSWCQGFVEFTYDASEERLTGYSTFRPVNNCSNSSFDLFRVKLKSPAKVTAGQASTLRVSGRQVQWYADPELRQPVAEGNSYRTRLSKTTTFYLTQGFYPTRHSEPVAITVEAVPLEKAPRLAPKPGPAPAKATAPSPAAMVLPTVLFRSTTAELLPESAPALQHLAAELKARPRLRLRIAGHTDRIGEAGKNKVLSEQRAGAVKAFLVNAGIAPERIETTGYGHTRLLYPSPDIRNRRVEIEELK</sequence>
<keyword evidence="2 4" id="KW-0472">Membrane</keyword>
<dbReference type="RefSeq" id="WP_345236309.1">
    <property type="nucleotide sequence ID" value="NZ_BAABGZ010000027.1"/>
</dbReference>
<comment type="subcellular location">
    <subcellularLocation>
        <location evidence="1">Cell outer membrane</location>
    </subcellularLocation>
</comment>
<feature type="domain" description="OmpA-like" evidence="5">
    <location>
        <begin position="159"/>
        <end position="270"/>
    </location>
</feature>
<dbReference type="EMBL" id="BAABGZ010000027">
    <property type="protein sequence ID" value="GAA4358444.1"/>
    <property type="molecule type" value="Genomic_DNA"/>
</dbReference>
<evidence type="ECO:0000313" key="6">
    <source>
        <dbReference type="EMBL" id="GAA4358444.1"/>
    </source>
</evidence>
<dbReference type="InterPro" id="IPR036737">
    <property type="entry name" value="OmpA-like_sf"/>
</dbReference>
<name>A0ABP8IH77_9BACT</name>
<keyword evidence="3" id="KW-0998">Cell outer membrane</keyword>
<organism evidence="6 7">
    <name type="scientific">Hymenobacter saemangeumensis</name>
    <dbReference type="NCBI Taxonomy" id="1084522"/>
    <lineage>
        <taxon>Bacteria</taxon>
        <taxon>Pseudomonadati</taxon>
        <taxon>Bacteroidota</taxon>
        <taxon>Cytophagia</taxon>
        <taxon>Cytophagales</taxon>
        <taxon>Hymenobacteraceae</taxon>
        <taxon>Hymenobacter</taxon>
    </lineage>
</organism>
<reference evidence="7" key="1">
    <citation type="journal article" date="2019" name="Int. J. Syst. Evol. Microbiol.">
        <title>The Global Catalogue of Microorganisms (GCM) 10K type strain sequencing project: providing services to taxonomists for standard genome sequencing and annotation.</title>
        <authorList>
            <consortium name="The Broad Institute Genomics Platform"/>
            <consortium name="The Broad Institute Genome Sequencing Center for Infectious Disease"/>
            <person name="Wu L."/>
            <person name="Ma J."/>
        </authorList>
    </citation>
    <scope>NUCLEOTIDE SEQUENCE [LARGE SCALE GENOMIC DNA]</scope>
    <source>
        <strain evidence="7">JCM 17923</strain>
    </source>
</reference>
<protein>
    <recommendedName>
        <fullName evidence="5">OmpA-like domain-containing protein</fullName>
    </recommendedName>
</protein>
<dbReference type="Pfam" id="PF00691">
    <property type="entry name" value="OmpA"/>
    <property type="match status" value="1"/>
</dbReference>
<dbReference type="PANTHER" id="PTHR30329">
    <property type="entry name" value="STATOR ELEMENT OF FLAGELLAR MOTOR COMPLEX"/>
    <property type="match status" value="1"/>
</dbReference>
<dbReference type="InterPro" id="IPR050330">
    <property type="entry name" value="Bact_OuterMem_StrucFunc"/>
</dbReference>
<keyword evidence="7" id="KW-1185">Reference proteome</keyword>
<comment type="caution">
    <text evidence="6">The sequence shown here is derived from an EMBL/GenBank/DDBJ whole genome shotgun (WGS) entry which is preliminary data.</text>
</comment>
<evidence type="ECO:0000259" key="5">
    <source>
        <dbReference type="PROSITE" id="PS51123"/>
    </source>
</evidence>
<proteinExistence type="predicted"/>
<evidence type="ECO:0000256" key="4">
    <source>
        <dbReference type="PROSITE-ProRule" id="PRU00473"/>
    </source>
</evidence>
<dbReference type="SUPFAM" id="SSF103088">
    <property type="entry name" value="OmpA-like"/>
    <property type="match status" value="1"/>
</dbReference>
<evidence type="ECO:0000256" key="3">
    <source>
        <dbReference type="ARBA" id="ARBA00023237"/>
    </source>
</evidence>
<evidence type="ECO:0000313" key="7">
    <source>
        <dbReference type="Proteomes" id="UP001501153"/>
    </source>
</evidence>
<dbReference type="Gene3D" id="3.30.1330.60">
    <property type="entry name" value="OmpA-like domain"/>
    <property type="match status" value="1"/>
</dbReference>
<evidence type="ECO:0000256" key="2">
    <source>
        <dbReference type="ARBA" id="ARBA00023136"/>
    </source>
</evidence>
<dbReference type="PROSITE" id="PS51123">
    <property type="entry name" value="OMPA_2"/>
    <property type="match status" value="1"/>
</dbReference>